<evidence type="ECO:0000313" key="1">
    <source>
        <dbReference type="EMBL" id="QGY72744.1"/>
    </source>
</evidence>
<name>A0A6B9HF02_9BURK</name>
<dbReference type="SUPFAM" id="SSF48295">
    <property type="entry name" value="TrpR-like"/>
    <property type="match status" value="1"/>
</dbReference>
<dbReference type="InterPro" id="IPR027417">
    <property type="entry name" value="P-loop_NTPase"/>
</dbReference>
<dbReference type="AlphaFoldDB" id="A0A6B9HF02"/>
<protein>
    <submittedName>
        <fullName evidence="1">Uncharacterized protein</fullName>
    </submittedName>
</protein>
<accession>A0A6B9HF02</accession>
<reference evidence="1" key="1">
    <citation type="journal article" date="2020" name="ACS Chem. Biol.">
        <title>Genome Mining and Heterologous Expression Reveal Two Distinct Families of Lasso Peptides Highly Conserved in Endofungal Bacteria.</title>
        <authorList>
            <person name="Bratovanov E.V."/>
            <person name="Ishida K."/>
            <person name="Heinze B."/>
            <person name="Pidot S.J."/>
            <person name="Stinear T.P."/>
            <person name="Hegemann J.D."/>
            <person name="Marahiel M.A."/>
            <person name="Hertweck C."/>
        </authorList>
    </citation>
    <scope>NUCLEOTIDE SEQUENCE</scope>
    <source>
        <strain evidence="1">B2</strain>
    </source>
</reference>
<sequence>MALGAVKAERTLVELAHPFNVHPNQFTEWKRQLQERAADVFSNVASACPRYCAIARAMAHVGEADLLVFDEPTSALNPESEADITRLILKLSE</sequence>
<organism evidence="1">
    <name type="scientific">Mycetohabitans sp</name>
    <dbReference type="NCBI Taxonomy" id="2571162"/>
    <lineage>
        <taxon>Bacteria</taxon>
        <taxon>Pseudomonadati</taxon>
        <taxon>Pseudomonadota</taxon>
        <taxon>Betaproteobacteria</taxon>
        <taxon>Burkholderiales</taxon>
        <taxon>Burkholderiaceae</taxon>
        <taxon>Mycetohabitans</taxon>
    </lineage>
</organism>
<dbReference type="SUPFAM" id="SSF52540">
    <property type="entry name" value="P-loop containing nucleoside triphosphate hydrolases"/>
    <property type="match status" value="1"/>
</dbReference>
<dbReference type="InterPro" id="IPR010921">
    <property type="entry name" value="Trp_repressor/repl_initiator"/>
</dbReference>
<dbReference type="EMBL" id="MN695281">
    <property type="protein sequence ID" value="QGY72744.1"/>
    <property type="molecule type" value="Genomic_DNA"/>
</dbReference>
<dbReference type="Gene3D" id="3.40.50.300">
    <property type="entry name" value="P-loop containing nucleotide triphosphate hydrolases"/>
    <property type="match status" value="1"/>
</dbReference>
<dbReference type="GO" id="GO:0043565">
    <property type="term" value="F:sequence-specific DNA binding"/>
    <property type="evidence" value="ECO:0007669"/>
    <property type="project" value="InterPro"/>
</dbReference>
<proteinExistence type="predicted"/>